<dbReference type="Pfam" id="PF13365">
    <property type="entry name" value="Trypsin_2"/>
    <property type="match status" value="1"/>
</dbReference>
<dbReference type="InterPro" id="IPR043504">
    <property type="entry name" value="Peptidase_S1_PA_chymotrypsin"/>
</dbReference>
<keyword evidence="2" id="KW-1185">Reference proteome</keyword>
<protein>
    <submittedName>
        <fullName evidence="1">Serine protease</fullName>
    </submittedName>
</protein>
<dbReference type="KEGG" id="yag:AABB28_02330"/>
<sequence length="314" mass="33209">MISQTGDAGRLTGLYEILQVLDIIPMEGPRSLRGNSFTIEGIADSIHSYATASLQDGTIKGFVLVWPEGDAQRRARVLDVMSSSFERLDGTLDPNLVPASEDQAIDMIAGLSVRQPKLSRSGFFVSNDGLVVTTPEAVDSCTRITFDRETEAEVLASDPELGLAILRPLDALSPIEVAAFQTQTPRLKDPIAVAGYPFDGVLNAPTLTFGTLEDIRDLSGDARIKRLSVTTRPSNAGGPVFDQGGNVLGMLLARDGDGAQALPADVQFALDAELIAATLDALNVTPARSTAGPALSPFALTEKAANVTVLVSCW</sequence>
<evidence type="ECO:0000313" key="2">
    <source>
        <dbReference type="Proteomes" id="UP001451782"/>
    </source>
</evidence>
<dbReference type="RefSeq" id="WP_342070536.1">
    <property type="nucleotide sequence ID" value="NZ_CP151762.1"/>
</dbReference>
<name>A0AAN0NJ18_9RHOB</name>
<gene>
    <name evidence="1" type="ORF">AABB28_02330</name>
</gene>
<dbReference type="PANTHER" id="PTHR43019:SF23">
    <property type="entry name" value="PROTEASE DO-LIKE 5, CHLOROPLASTIC"/>
    <property type="match status" value="1"/>
</dbReference>
<keyword evidence="1" id="KW-0378">Hydrolase</keyword>
<dbReference type="InterPro" id="IPR009003">
    <property type="entry name" value="Peptidase_S1_PA"/>
</dbReference>
<dbReference type="SUPFAM" id="SSF50494">
    <property type="entry name" value="Trypsin-like serine proteases"/>
    <property type="match status" value="1"/>
</dbReference>
<dbReference type="Proteomes" id="UP001451782">
    <property type="component" value="Chromosome"/>
</dbReference>
<proteinExistence type="predicted"/>
<dbReference type="AlphaFoldDB" id="A0AAN0NJ18"/>
<dbReference type="PANTHER" id="PTHR43019">
    <property type="entry name" value="SERINE ENDOPROTEASE DEGS"/>
    <property type="match status" value="1"/>
</dbReference>
<organism evidence="1 2">
    <name type="scientific">Yoonia algicola</name>
    <dbReference type="NCBI Taxonomy" id="3137368"/>
    <lineage>
        <taxon>Bacteria</taxon>
        <taxon>Pseudomonadati</taxon>
        <taxon>Pseudomonadota</taxon>
        <taxon>Alphaproteobacteria</taxon>
        <taxon>Rhodobacterales</taxon>
        <taxon>Paracoccaceae</taxon>
        <taxon>Yoonia</taxon>
    </lineage>
</organism>
<reference evidence="1 2" key="1">
    <citation type="submission" date="2024-04" db="EMBL/GenBank/DDBJ databases">
        <title>Phylogenomic analyses of a clade within the roseobacter group suggest taxonomic reassignments of species of the genera Aestuariivita, Citreicella, Loktanella, Nautella, Pelagibaca, Ruegeria, Thalassobius, Thiobacimonas and Tropicibacter, and the proposal o.</title>
        <authorList>
            <person name="Jeon C.O."/>
        </authorList>
    </citation>
    <scope>NUCLEOTIDE SEQUENCE [LARGE SCALE GENOMIC DNA]</scope>
    <source>
        <strain evidence="1 2">G8-12</strain>
    </source>
</reference>
<dbReference type="EMBL" id="CP151762">
    <property type="protein sequence ID" value="WZU64169.1"/>
    <property type="molecule type" value="Genomic_DNA"/>
</dbReference>
<accession>A0AAN0NJ18</accession>
<keyword evidence="1" id="KW-0645">Protease</keyword>
<dbReference type="Gene3D" id="2.40.10.10">
    <property type="entry name" value="Trypsin-like serine proteases"/>
    <property type="match status" value="2"/>
</dbReference>
<dbReference type="GO" id="GO:0006508">
    <property type="term" value="P:proteolysis"/>
    <property type="evidence" value="ECO:0007669"/>
    <property type="project" value="UniProtKB-KW"/>
</dbReference>
<evidence type="ECO:0000313" key="1">
    <source>
        <dbReference type="EMBL" id="WZU64169.1"/>
    </source>
</evidence>
<dbReference type="GO" id="GO:0008233">
    <property type="term" value="F:peptidase activity"/>
    <property type="evidence" value="ECO:0007669"/>
    <property type="project" value="UniProtKB-KW"/>
</dbReference>